<dbReference type="PANTHER" id="PTHR32089">
    <property type="entry name" value="METHYL-ACCEPTING CHEMOTAXIS PROTEIN MCPB"/>
    <property type="match status" value="1"/>
</dbReference>
<dbReference type="GO" id="GO:0016020">
    <property type="term" value="C:membrane"/>
    <property type="evidence" value="ECO:0007669"/>
    <property type="project" value="InterPro"/>
</dbReference>
<organism evidence="4 5">
    <name type="scientific">Acidithrix ferrooxidans</name>
    <dbReference type="NCBI Taxonomy" id="1280514"/>
    <lineage>
        <taxon>Bacteria</taxon>
        <taxon>Bacillati</taxon>
        <taxon>Actinomycetota</taxon>
        <taxon>Acidimicrobiia</taxon>
        <taxon>Acidimicrobiales</taxon>
        <taxon>Acidimicrobiaceae</taxon>
        <taxon>Acidithrix</taxon>
    </lineage>
</organism>
<accession>A0A0D8HHZ9</accession>
<dbReference type="GO" id="GO:0007165">
    <property type="term" value="P:signal transduction"/>
    <property type="evidence" value="ECO:0007669"/>
    <property type="project" value="UniProtKB-KW"/>
</dbReference>
<proteinExistence type="predicted"/>
<protein>
    <submittedName>
        <fullName evidence="4">Methyl-accepting chemotaxis protein 4</fullName>
    </submittedName>
</protein>
<dbReference type="PROSITE" id="PS50111">
    <property type="entry name" value="CHEMOTAXIS_TRANSDUC_2"/>
    <property type="match status" value="1"/>
</dbReference>
<feature type="domain" description="Methyl-accepting transducer" evidence="3">
    <location>
        <begin position="10"/>
        <end position="126"/>
    </location>
</feature>
<dbReference type="AlphaFoldDB" id="A0A0D8HHZ9"/>
<name>A0A0D8HHZ9_9ACTN</name>
<dbReference type="SUPFAM" id="SSF58104">
    <property type="entry name" value="Methyl-accepting chemotaxis protein (MCP) signaling domain"/>
    <property type="match status" value="1"/>
</dbReference>
<dbReference type="PANTHER" id="PTHR32089:SF112">
    <property type="entry name" value="LYSOZYME-LIKE PROTEIN-RELATED"/>
    <property type="match status" value="1"/>
</dbReference>
<dbReference type="Pfam" id="PF00015">
    <property type="entry name" value="MCPsignal"/>
    <property type="match status" value="1"/>
</dbReference>
<dbReference type="InterPro" id="IPR004089">
    <property type="entry name" value="MCPsignal_dom"/>
</dbReference>
<keyword evidence="1 2" id="KW-0807">Transducer</keyword>
<gene>
    <name evidence="4" type="primary">mcp42</name>
    <name evidence="4" type="ORF">AXFE_24390</name>
</gene>
<evidence type="ECO:0000313" key="4">
    <source>
        <dbReference type="EMBL" id="KJF16706.1"/>
    </source>
</evidence>
<reference evidence="4 5" key="1">
    <citation type="submission" date="2015-01" db="EMBL/GenBank/DDBJ databases">
        <title>Draft genome of the acidophilic iron oxidizer Acidithrix ferrooxidans strain Py-F3.</title>
        <authorList>
            <person name="Poehlein A."/>
            <person name="Eisen S."/>
            <person name="Schloemann M."/>
            <person name="Johnson B.D."/>
            <person name="Daniel R."/>
            <person name="Muehling M."/>
        </authorList>
    </citation>
    <scope>NUCLEOTIDE SEQUENCE [LARGE SCALE GENOMIC DNA]</scope>
    <source>
        <strain evidence="4 5">Py-F3</strain>
    </source>
</reference>
<evidence type="ECO:0000256" key="1">
    <source>
        <dbReference type="ARBA" id="ARBA00023224"/>
    </source>
</evidence>
<dbReference type="EMBL" id="JXYS01000076">
    <property type="protein sequence ID" value="KJF16706.1"/>
    <property type="molecule type" value="Genomic_DNA"/>
</dbReference>
<evidence type="ECO:0000313" key="5">
    <source>
        <dbReference type="Proteomes" id="UP000032360"/>
    </source>
</evidence>
<comment type="caution">
    <text evidence="4">The sequence shown here is derived from an EMBL/GenBank/DDBJ whole genome shotgun (WGS) entry which is preliminary data.</text>
</comment>
<dbReference type="Gene3D" id="1.10.287.950">
    <property type="entry name" value="Methyl-accepting chemotaxis protein"/>
    <property type="match status" value="1"/>
</dbReference>
<evidence type="ECO:0000256" key="2">
    <source>
        <dbReference type="PROSITE-ProRule" id="PRU00284"/>
    </source>
</evidence>
<dbReference type="STRING" id="1280514.AXFE_24390"/>
<dbReference type="Proteomes" id="UP000032360">
    <property type="component" value="Unassembled WGS sequence"/>
</dbReference>
<evidence type="ECO:0000259" key="3">
    <source>
        <dbReference type="PROSITE" id="PS50111"/>
    </source>
</evidence>
<keyword evidence="5" id="KW-1185">Reference proteome</keyword>
<sequence>MAAIRGFIVTMEVLNSDSKLIGERSSQILATSQDTTSRVEDVAWEADSVTHHIEAVANATYDMRLAIAEISENATKATSVATRAVELAAKRSGTVDVLSESANEIKGVIEAITSIAEQTNLLALNA</sequence>